<feature type="chain" id="PRO_5019004669" description="DUF5050 domain-containing protein" evidence="1">
    <location>
        <begin position="24"/>
        <end position="379"/>
    </location>
</feature>
<keyword evidence="1" id="KW-0732">Signal</keyword>
<dbReference type="RefSeq" id="WP_117894824.1">
    <property type="nucleotide sequence ID" value="NZ_CABJCV010000008.1"/>
</dbReference>
<feature type="signal peptide" evidence="1">
    <location>
        <begin position="1"/>
        <end position="23"/>
    </location>
</feature>
<dbReference type="Proteomes" id="UP000284178">
    <property type="component" value="Unassembled WGS sequence"/>
</dbReference>
<keyword evidence="3" id="KW-1185">Reference proteome</keyword>
<evidence type="ECO:0008006" key="4">
    <source>
        <dbReference type="Google" id="ProtNLM"/>
    </source>
</evidence>
<dbReference type="PROSITE" id="PS51257">
    <property type="entry name" value="PROKAR_LIPOPROTEIN"/>
    <property type="match status" value="1"/>
</dbReference>
<dbReference type="AlphaFoldDB" id="A0A412G2R7"/>
<sequence>MKKGILAVLIFTLLTGCASSQKAVPTMSEEDYYLVTYRNINNIGIFQFGNEETGMAYFDFATGKVIRIPEKNMKNDPHMYPAYISSIAYYDNFIYYTYHNENYLAFMRMDPDGKNVKELYRYKNKKYNEIMPDSYSFIYHDHKIYMEIIGSQFQKNGSLVEESQLAYFDLKDDSLHLLYEPTLQQTAECRKLVAADHQFIFYKTSEDQEQSENPKEFLNCYNLETKETLILDEAEKIRITLMKNIDHEKKCLYYLDQDYSLVELNYQQQTHRIVLNNPDPIDFRFYDHGKAFYSNLTVDMTQRPEKVTYGYIDIESGENYPDFNKEGQQFFVTESNDQYFIGTKRKYGEAVDSLWYYLEKEAYFKQEFEKAKPVTGLDW</sequence>
<protein>
    <recommendedName>
        <fullName evidence="4">DUF5050 domain-containing protein</fullName>
    </recommendedName>
</protein>
<dbReference type="GeneID" id="83015376"/>
<name>A0A412G2R7_9FIRM</name>
<evidence type="ECO:0000256" key="1">
    <source>
        <dbReference type="SAM" id="SignalP"/>
    </source>
</evidence>
<comment type="caution">
    <text evidence="2">The sequence shown here is derived from an EMBL/GenBank/DDBJ whole genome shotgun (WGS) entry which is preliminary data.</text>
</comment>
<evidence type="ECO:0000313" key="3">
    <source>
        <dbReference type="Proteomes" id="UP000284178"/>
    </source>
</evidence>
<reference evidence="2 3" key="1">
    <citation type="submission" date="2018-08" db="EMBL/GenBank/DDBJ databases">
        <title>A genome reference for cultivated species of the human gut microbiota.</title>
        <authorList>
            <person name="Zou Y."/>
            <person name="Xue W."/>
            <person name="Luo G."/>
        </authorList>
    </citation>
    <scope>NUCLEOTIDE SEQUENCE [LARGE SCALE GENOMIC DNA]</scope>
    <source>
        <strain evidence="2 3">AF24-29</strain>
    </source>
</reference>
<gene>
    <name evidence="2" type="ORF">DWY25_08160</name>
</gene>
<proteinExistence type="predicted"/>
<organism evidence="2 3">
    <name type="scientific">Holdemania filiformis</name>
    <dbReference type="NCBI Taxonomy" id="61171"/>
    <lineage>
        <taxon>Bacteria</taxon>
        <taxon>Bacillati</taxon>
        <taxon>Bacillota</taxon>
        <taxon>Erysipelotrichia</taxon>
        <taxon>Erysipelotrichales</taxon>
        <taxon>Erysipelotrichaceae</taxon>
        <taxon>Holdemania</taxon>
    </lineage>
</organism>
<accession>A0A412G2R7</accession>
<evidence type="ECO:0000313" key="2">
    <source>
        <dbReference type="EMBL" id="RGR74744.1"/>
    </source>
</evidence>
<dbReference type="EMBL" id="QRUP01000008">
    <property type="protein sequence ID" value="RGR74744.1"/>
    <property type="molecule type" value="Genomic_DNA"/>
</dbReference>